<protein>
    <submittedName>
        <fullName evidence="1">Predicted nuclease (RNAse H fold)</fullName>
    </submittedName>
</protein>
<sequence>MPEAVAVDPVCVAGVDGCKAGWVAVFRWVGSNRASEVQIFPHFADLLASEHEPRKIAVDMPIGLPQRIGSNGRGPEKAVRPLLGMRQSTVFSIPARAAIYCEDYREACSAALAHSTPPKKVSKQAFHIFPKIREIDQLMTPELETRVYEVHPEVAFWRLNGQEPIAIPKKVKGSSYPAGLDARRDLLVQFGFVANFLDQKPPKGAARDDLMDAAVNAVIAERLLNGDAEPFPTDFGRDERGLRMAIWA</sequence>
<dbReference type="Proteomes" id="UP000199598">
    <property type="component" value="Unassembled WGS sequence"/>
</dbReference>
<dbReference type="InterPro" id="IPR007362">
    <property type="entry name" value="DUF429"/>
</dbReference>
<reference evidence="1 2" key="1">
    <citation type="submission" date="2016-10" db="EMBL/GenBank/DDBJ databases">
        <authorList>
            <person name="Varghese N."/>
            <person name="Submissions S."/>
        </authorList>
    </citation>
    <scope>NUCLEOTIDE SEQUENCE [LARGE SCALE GENOMIC DNA]</scope>
    <source>
        <strain evidence="1 2">DSM 16392</strain>
    </source>
</reference>
<comment type="caution">
    <text evidence="1">The sequence shown here is derived from an EMBL/GenBank/DDBJ whole genome shotgun (WGS) entry which is preliminary data.</text>
</comment>
<gene>
    <name evidence="1" type="ORF">SAMN04488518_10181</name>
</gene>
<dbReference type="Pfam" id="PF04250">
    <property type="entry name" value="DUF429"/>
    <property type="match status" value="1"/>
</dbReference>
<name>A0A1I3UX80_9HYPH</name>
<evidence type="ECO:0000313" key="2">
    <source>
        <dbReference type="Proteomes" id="UP000199598"/>
    </source>
</evidence>
<proteinExistence type="predicted"/>
<evidence type="ECO:0000313" key="1">
    <source>
        <dbReference type="EMBL" id="SFJ87645.1"/>
    </source>
</evidence>
<keyword evidence="2" id="KW-1185">Reference proteome</keyword>
<dbReference type="EMBL" id="FOSK01000001">
    <property type="protein sequence ID" value="SFJ87645.1"/>
    <property type="molecule type" value="Genomic_DNA"/>
</dbReference>
<dbReference type="RefSeq" id="WP_093515930.1">
    <property type="nucleotide sequence ID" value="NZ_FOSK01000001.1"/>
</dbReference>
<accession>A0A1I3UX80</accession>
<organism evidence="1 2">
    <name type="scientific">Pseudovibrio ascidiaceicola</name>
    <dbReference type="NCBI Taxonomy" id="285279"/>
    <lineage>
        <taxon>Bacteria</taxon>
        <taxon>Pseudomonadati</taxon>
        <taxon>Pseudomonadota</taxon>
        <taxon>Alphaproteobacteria</taxon>
        <taxon>Hyphomicrobiales</taxon>
        <taxon>Stappiaceae</taxon>
        <taxon>Pseudovibrio</taxon>
    </lineage>
</organism>